<dbReference type="InterPro" id="IPR011006">
    <property type="entry name" value="CheY-like_superfamily"/>
</dbReference>
<keyword evidence="4" id="KW-1185">Reference proteome</keyword>
<organism evidence="3 4">
    <name type="scientific">Sphingomonas paeninsulae</name>
    <dbReference type="NCBI Taxonomy" id="2319844"/>
    <lineage>
        <taxon>Bacteria</taxon>
        <taxon>Pseudomonadati</taxon>
        <taxon>Pseudomonadota</taxon>
        <taxon>Alphaproteobacteria</taxon>
        <taxon>Sphingomonadales</taxon>
        <taxon>Sphingomonadaceae</taxon>
        <taxon>Sphingomonas</taxon>
    </lineage>
</organism>
<dbReference type="RefSeq" id="WP_121150437.1">
    <property type="nucleotide sequence ID" value="NZ_CP032827.1"/>
</dbReference>
<dbReference type="Gene3D" id="3.40.50.2300">
    <property type="match status" value="1"/>
</dbReference>
<feature type="modified residue" description="4-aspartylphosphate" evidence="1">
    <location>
        <position position="57"/>
    </location>
</feature>
<evidence type="ECO:0000313" key="3">
    <source>
        <dbReference type="EMBL" id="AYJ84658.1"/>
    </source>
</evidence>
<protein>
    <submittedName>
        <fullName evidence="3">Response regulator</fullName>
    </submittedName>
</protein>
<gene>
    <name evidence="3" type="ORF">D3Y57_00715</name>
</gene>
<keyword evidence="3" id="KW-0614">Plasmid</keyword>
<dbReference type="InterPro" id="IPR001789">
    <property type="entry name" value="Sig_transdc_resp-reg_receiver"/>
</dbReference>
<dbReference type="PROSITE" id="PS50110">
    <property type="entry name" value="RESPONSE_REGULATORY"/>
    <property type="match status" value="1"/>
</dbReference>
<keyword evidence="1" id="KW-0597">Phosphoprotein</keyword>
<dbReference type="OrthoDB" id="582170at2"/>
<evidence type="ECO:0000313" key="4">
    <source>
        <dbReference type="Proteomes" id="UP000276254"/>
    </source>
</evidence>
<sequence length="129" mass="13329">MLERTKILIVEDEAVIAMHLSMIIEDCGGEVIGPAHSVAEALELIAAGAEIDGAVLDGNLGDADITPVALELVAKDISVVIYSGVGIPSDLASLHPDLPVVLKPQAASKAISLLVASIEDKQICSLRVP</sequence>
<dbReference type="SUPFAM" id="SSF52172">
    <property type="entry name" value="CheY-like"/>
    <property type="match status" value="1"/>
</dbReference>
<dbReference type="AlphaFoldDB" id="A0A494TGT8"/>
<dbReference type="Proteomes" id="UP000276254">
    <property type="component" value="Plasmid unnamed2"/>
</dbReference>
<evidence type="ECO:0000256" key="1">
    <source>
        <dbReference type="PROSITE-ProRule" id="PRU00169"/>
    </source>
</evidence>
<geneLocation type="plasmid" evidence="3">
    <name>unnamed2</name>
</geneLocation>
<evidence type="ECO:0000259" key="2">
    <source>
        <dbReference type="PROSITE" id="PS50110"/>
    </source>
</evidence>
<proteinExistence type="predicted"/>
<dbReference type="GO" id="GO:0000160">
    <property type="term" value="P:phosphorelay signal transduction system"/>
    <property type="evidence" value="ECO:0007669"/>
    <property type="project" value="InterPro"/>
</dbReference>
<dbReference type="EMBL" id="CP032827">
    <property type="protein sequence ID" value="AYJ84658.1"/>
    <property type="molecule type" value="Genomic_DNA"/>
</dbReference>
<reference evidence="3 4" key="1">
    <citation type="submission" date="2018-09" db="EMBL/GenBank/DDBJ databases">
        <title>Sphingomonas peninsula sp. nov., isolated from fildes peninsula, Antarctic soil.</title>
        <authorList>
            <person name="Yingchao G."/>
        </authorList>
    </citation>
    <scope>NUCLEOTIDE SEQUENCE [LARGE SCALE GENOMIC DNA]</scope>
    <source>
        <strain evidence="3 4">YZ-8</strain>
        <plasmid evidence="3 4">unnamed2</plasmid>
    </source>
</reference>
<feature type="domain" description="Response regulatory" evidence="2">
    <location>
        <begin position="6"/>
        <end position="118"/>
    </location>
</feature>
<dbReference type="KEGG" id="spha:D3Y57_00715"/>
<name>A0A494TGT8_SPHPE</name>
<accession>A0A494TGT8</accession>